<gene>
    <name evidence="1" type="ORF">CJ199_13470</name>
</gene>
<dbReference type="AlphaFoldDB" id="A0A2N6VJA6"/>
<accession>A0A2N6VJA6</accession>
<dbReference type="Proteomes" id="UP000235598">
    <property type="component" value="Unassembled WGS sequence"/>
</dbReference>
<organism evidence="1 2">
    <name type="scientific">Brevibacterium paucivorans</name>
    <dbReference type="NCBI Taxonomy" id="170994"/>
    <lineage>
        <taxon>Bacteria</taxon>
        <taxon>Bacillati</taxon>
        <taxon>Actinomycetota</taxon>
        <taxon>Actinomycetes</taxon>
        <taxon>Micrococcales</taxon>
        <taxon>Brevibacteriaceae</taxon>
        <taxon>Brevibacterium</taxon>
    </lineage>
</organism>
<name>A0A2N6VJA6_9MICO</name>
<feature type="non-terminal residue" evidence="1">
    <location>
        <position position="50"/>
    </location>
</feature>
<evidence type="ECO:0000313" key="1">
    <source>
        <dbReference type="EMBL" id="PMD04196.1"/>
    </source>
</evidence>
<dbReference type="OrthoDB" id="3690818at2"/>
<protein>
    <submittedName>
        <fullName evidence="1">MFS transporter</fullName>
    </submittedName>
</protein>
<sequence>MSEASSANQTRPPENTFTHKRALRSGFAAAVGTTIEWYDFYIYATAAAIV</sequence>
<reference evidence="1 2" key="1">
    <citation type="submission" date="2017-09" db="EMBL/GenBank/DDBJ databases">
        <title>Bacterial strain isolated from the female urinary microbiota.</title>
        <authorList>
            <person name="Thomas-White K."/>
            <person name="Kumar N."/>
            <person name="Forster S."/>
            <person name="Putonti C."/>
            <person name="Lawley T."/>
            <person name="Wolfe A.J."/>
        </authorList>
    </citation>
    <scope>NUCLEOTIDE SEQUENCE [LARGE SCALE GENOMIC DNA]</scope>
    <source>
        <strain evidence="1 2">UMB1301</strain>
    </source>
</reference>
<proteinExistence type="predicted"/>
<evidence type="ECO:0000313" key="2">
    <source>
        <dbReference type="Proteomes" id="UP000235598"/>
    </source>
</evidence>
<dbReference type="EMBL" id="PNHK01000281">
    <property type="protein sequence ID" value="PMD04196.1"/>
    <property type="molecule type" value="Genomic_DNA"/>
</dbReference>
<comment type="caution">
    <text evidence="1">The sequence shown here is derived from an EMBL/GenBank/DDBJ whole genome shotgun (WGS) entry which is preliminary data.</text>
</comment>